<dbReference type="EMBL" id="CP002691">
    <property type="protein sequence ID" value="AEE54207.1"/>
    <property type="molecule type" value="Genomic_DNA"/>
</dbReference>
<feature type="signal peptide" evidence="1">
    <location>
        <begin position="1"/>
        <end position="21"/>
    </location>
</feature>
<keyword evidence="3" id="KW-1185">Reference proteome</keyword>
<reference key="2">
    <citation type="submission" date="2011-04" db="EMBL/GenBank/DDBJ databases">
        <title>Complete sequence of chromosome of Haliscomenobacter hydrossis DSM 1100.</title>
        <authorList>
            <consortium name="US DOE Joint Genome Institute (JGI-PGF)"/>
            <person name="Lucas S."/>
            <person name="Han J."/>
            <person name="Lapidus A."/>
            <person name="Bruce D."/>
            <person name="Goodwin L."/>
            <person name="Pitluck S."/>
            <person name="Peters L."/>
            <person name="Kyrpides N."/>
            <person name="Mavromatis K."/>
            <person name="Ivanova N."/>
            <person name="Ovchinnikova G."/>
            <person name="Pagani I."/>
            <person name="Daligault H."/>
            <person name="Detter J.C."/>
            <person name="Han C."/>
            <person name="Land M."/>
            <person name="Hauser L."/>
            <person name="Markowitz V."/>
            <person name="Cheng J.-F."/>
            <person name="Hugenholtz P."/>
            <person name="Woyke T."/>
            <person name="Wu D."/>
            <person name="Verbarg S."/>
            <person name="Frueling A."/>
            <person name="Brambilla E."/>
            <person name="Klenk H.-P."/>
            <person name="Eisen J.A."/>
        </authorList>
    </citation>
    <scope>NUCLEOTIDE SEQUENCE</scope>
    <source>
        <strain>DSM 1100</strain>
    </source>
</reference>
<keyword evidence="1" id="KW-0732">Signal</keyword>
<accession>F4KQ46</accession>
<evidence type="ECO:0000256" key="1">
    <source>
        <dbReference type="SAM" id="SignalP"/>
    </source>
</evidence>
<organism evidence="2 3">
    <name type="scientific">Haliscomenobacter hydrossis (strain ATCC 27775 / DSM 1100 / LMG 10767 / O)</name>
    <dbReference type="NCBI Taxonomy" id="760192"/>
    <lineage>
        <taxon>Bacteria</taxon>
        <taxon>Pseudomonadati</taxon>
        <taxon>Bacteroidota</taxon>
        <taxon>Saprospiria</taxon>
        <taxon>Saprospirales</taxon>
        <taxon>Haliscomenobacteraceae</taxon>
        <taxon>Haliscomenobacter</taxon>
    </lineage>
</organism>
<dbReference type="KEGG" id="hhy:Halhy_6388"/>
<proteinExistence type="predicted"/>
<dbReference type="OrthoDB" id="1491160at2"/>
<evidence type="ECO:0000313" key="3">
    <source>
        <dbReference type="Proteomes" id="UP000008461"/>
    </source>
</evidence>
<feature type="chain" id="PRO_5003316922" evidence="1">
    <location>
        <begin position="22"/>
        <end position="221"/>
    </location>
</feature>
<gene>
    <name evidence="2" type="ordered locus">Halhy_6388</name>
</gene>
<dbReference type="HOGENOM" id="CLU_1249175_0_0_10"/>
<dbReference type="STRING" id="760192.Halhy_6388"/>
<dbReference type="AlphaFoldDB" id="F4KQ46"/>
<evidence type="ECO:0000313" key="2">
    <source>
        <dbReference type="EMBL" id="AEE54207.1"/>
    </source>
</evidence>
<name>F4KQ46_HALH1</name>
<protein>
    <submittedName>
        <fullName evidence="2">Uncharacterized protein</fullName>
    </submittedName>
</protein>
<reference evidence="2 3" key="1">
    <citation type="journal article" date="2011" name="Stand. Genomic Sci.">
        <title>Complete genome sequence of Haliscomenobacter hydrossis type strain (O).</title>
        <authorList>
            <consortium name="US DOE Joint Genome Institute (JGI-PGF)"/>
            <person name="Daligault H."/>
            <person name="Lapidus A."/>
            <person name="Zeytun A."/>
            <person name="Nolan M."/>
            <person name="Lucas S."/>
            <person name="Del Rio T.G."/>
            <person name="Tice H."/>
            <person name="Cheng J.F."/>
            <person name="Tapia R."/>
            <person name="Han C."/>
            <person name="Goodwin L."/>
            <person name="Pitluck S."/>
            <person name="Liolios K."/>
            <person name="Pagani I."/>
            <person name="Ivanova N."/>
            <person name="Huntemann M."/>
            <person name="Mavromatis K."/>
            <person name="Mikhailova N."/>
            <person name="Pati A."/>
            <person name="Chen A."/>
            <person name="Palaniappan K."/>
            <person name="Land M."/>
            <person name="Hauser L."/>
            <person name="Brambilla E.M."/>
            <person name="Rohde M."/>
            <person name="Verbarg S."/>
            <person name="Goker M."/>
            <person name="Bristow J."/>
            <person name="Eisen J.A."/>
            <person name="Markowitz V."/>
            <person name="Hugenholtz P."/>
            <person name="Kyrpides N.C."/>
            <person name="Klenk H.P."/>
            <person name="Woyke T."/>
        </authorList>
    </citation>
    <scope>NUCLEOTIDE SEQUENCE [LARGE SCALE GENOMIC DNA]</scope>
    <source>
        <strain evidence="3">ATCC 27775 / DSM 1100 / LMG 10767 / O</strain>
    </source>
</reference>
<dbReference type="Proteomes" id="UP000008461">
    <property type="component" value="Chromosome"/>
</dbReference>
<dbReference type="RefSeq" id="WP_013768727.1">
    <property type="nucleotide sequence ID" value="NC_015510.1"/>
</dbReference>
<sequence>MIRALTCIGFFAALWCSTASGQNRVAVKSGHTFQDGIYLSLEDFQSDKPQFSMSTVELSAVVNENKHTVEVDWIRLKKGDTLRMDSIWGLCWRGKPYIRVSSDSTKRKLAIFTAFQTVGNICLFSYETEEERMVEIKAYFPDTGIPFRKGKIKNVDTVVRERMLRLETGEIAPLTQENLAIWVKDYPGAQQAVEELSPEKALKTMPRIIVAYNEQNPFFLK</sequence>